<dbReference type="InterPro" id="IPR020850">
    <property type="entry name" value="GED_dom"/>
</dbReference>
<evidence type="ECO:0000256" key="1">
    <source>
        <dbReference type="ARBA" id="ARBA00023175"/>
    </source>
</evidence>
<dbReference type="EMBL" id="LEKV01001065">
    <property type="protein sequence ID" value="KVI09314.1"/>
    <property type="molecule type" value="Genomic_DNA"/>
</dbReference>
<name>A0A103YHP7_CYNCS</name>
<dbReference type="GO" id="GO:0003924">
    <property type="term" value="F:GTPase activity"/>
    <property type="evidence" value="ECO:0007669"/>
    <property type="project" value="InterPro"/>
</dbReference>
<dbReference type="Pfam" id="PF02212">
    <property type="entry name" value="GED"/>
    <property type="match status" value="1"/>
</dbReference>
<evidence type="ECO:0000313" key="3">
    <source>
        <dbReference type="EMBL" id="KVI09314.1"/>
    </source>
</evidence>
<keyword evidence="4" id="KW-1185">Reference proteome</keyword>
<dbReference type="AlphaFoldDB" id="A0A103YHP7"/>
<dbReference type="GO" id="GO:0005874">
    <property type="term" value="C:microtubule"/>
    <property type="evidence" value="ECO:0007669"/>
    <property type="project" value="TreeGrafter"/>
</dbReference>
<dbReference type="PROSITE" id="PS51388">
    <property type="entry name" value="GED"/>
    <property type="match status" value="1"/>
</dbReference>
<dbReference type="GO" id="GO:0008017">
    <property type="term" value="F:microtubule binding"/>
    <property type="evidence" value="ECO:0007669"/>
    <property type="project" value="TreeGrafter"/>
</dbReference>
<dbReference type="InterPro" id="IPR022812">
    <property type="entry name" value="Dynamin"/>
</dbReference>
<dbReference type="STRING" id="59895.A0A103YHP7"/>
<organism evidence="3 4">
    <name type="scientific">Cynara cardunculus var. scolymus</name>
    <name type="common">Globe artichoke</name>
    <name type="synonym">Cynara scolymus</name>
    <dbReference type="NCBI Taxonomy" id="59895"/>
    <lineage>
        <taxon>Eukaryota</taxon>
        <taxon>Viridiplantae</taxon>
        <taxon>Streptophyta</taxon>
        <taxon>Embryophyta</taxon>
        <taxon>Tracheophyta</taxon>
        <taxon>Spermatophyta</taxon>
        <taxon>Magnoliopsida</taxon>
        <taxon>eudicotyledons</taxon>
        <taxon>Gunneridae</taxon>
        <taxon>Pentapetalae</taxon>
        <taxon>asterids</taxon>
        <taxon>campanulids</taxon>
        <taxon>Asterales</taxon>
        <taxon>Asteraceae</taxon>
        <taxon>Carduoideae</taxon>
        <taxon>Cardueae</taxon>
        <taxon>Carduinae</taxon>
        <taxon>Cynara</taxon>
    </lineage>
</organism>
<evidence type="ECO:0000313" key="4">
    <source>
        <dbReference type="Proteomes" id="UP000243975"/>
    </source>
</evidence>
<dbReference type="InterPro" id="IPR003130">
    <property type="entry name" value="GED"/>
</dbReference>
<comment type="caution">
    <text evidence="3">The sequence shown here is derived from an EMBL/GenBank/DDBJ whole genome shotgun (WGS) entry which is preliminary data.</text>
</comment>
<dbReference type="GO" id="GO:0005737">
    <property type="term" value="C:cytoplasm"/>
    <property type="evidence" value="ECO:0007669"/>
    <property type="project" value="TreeGrafter"/>
</dbReference>
<dbReference type="OMA" id="HMLCKAR"/>
<dbReference type="Gene3D" id="1.20.120.1240">
    <property type="entry name" value="Dynamin, middle domain"/>
    <property type="match status" value="1"/>
</dbReference>
<dbReference type="Gramene" id="KVI09314">
    <property type="protein sequence ID" value="KVI09314"/>
    <property type="gene ID" value="Ccrd_012305"/>
</dbReference>
<dbReference type="GO" id="GO:0005525">
    <property type="term" value="F:GTP binding"/>
    <property type="evidence" value="ECO:0007669"/>
    <property type="project" value="InterPro"/>
</dbReference>
<proteinExistence type="predicted"/>
<gene>
    <name evidence="3" type="ORF">Ccrd_012305</name>
</gene>
<reference evidence="3 4" key="1">
    <citation type="journal article" date="2016" name="Sci. Rep.">
        <title>The genome sequence of the outbreeding globe artichoke constructed de novo incorporating a phase-aware low-pass sequencing strategy of F1 progeny.</title>
        <authorList>
            <person name="Scaglione D."/>
            <person name="Reyes-Chin-Wo S."/>
            <person name="Acquadro A."/>
            <person name="Froenicke L."/>
            <person name="Portis E."/>
            <person name="Beitel C."/>
            <person name="Tirone M."/>
            <person name="Mauro R."/>
            <person name="Lo Monaco A."/>
            <person name="Mauromicale G."/>
            <person name="Faccioli P."/>
            <person name="Cattivelli L."/>
            <person name="Rieseberg L."/>
            <person name="Michelmore R."/>
            <person name="Lanteri S."/>
        </authorList>
    </citation>
    <scope>NUCLEOTIDE SEQUENCE [LARGE SCALE GENOMIC DNA]</scope>
    <source>
        <strain evidence="3">2C</strain>
    </source>
</reference>
<accession>A0A103YHP7</accession>
<dbReference type="SMART" id="SM00302">
    <property type="entry name" value="GED"/>
    <property type="match status" value="1"/>
</dbReference>
<dbReference type="Pfam" id="PF01031">
    <property type="entry name" value="Dynamin_M"/>
    <property type="match status" value="1"/>
</dbReference>
<protein>
    <submittedName>
        <fullName evidence="3">Dynamin</fullName>
    </submittedName>
</protein>
<dbReference type="InterPro" id="IPR000375">
    <property type="entry name" value="Dynamin_stalk"/>
</dbReference>
<dbReference type="PANTHER" id="PTHR11566:SF173">
    <property type="entry name" value="DYNAMIN-RELATED PROTEIN 4C"/>
    <property type="match status" value="1"/>
</dbReference>
<dbReference type="Proteomes" id="UP000243975">
    <property type="component" value="Unassembled WGS sequence"/>
</dbReference>
<evidence type="ECO:0000259" key="2">
    <source>
        <dbReference type="PROSITE" id="PS51388"/>
    </source>
</evidence>
<dbReference type="GO" id="GO:0016020">
    <property type="term" value="C:membrane"/>
    <property type="evidence" value="ECO:0007669"/>
    <property type="project" value="TreeGrafter"/>
</dbReference>
<dbReference type="PANTHER" id="PTHR11566">
    <property type="entry name" value="DYNAMIN"/>
    <property type="match status" value="1"/>
</dbReference>
<keyword evidence="1" id="KW-0505">Motor protein</keyword>
<feature type="domain" description="GED" evidence="2">
    <location>
        <begin position="287"/>
        <end position="380"/>
    </location>
</feature>
<sequence length="384" mass="44094">MALIETKTITCSSSYGDDDYSSVFDEGGSGILDHHHPPLVSTYNDRYVGQLNKLPRKMTSVAEAMTAFMRIVSSVKESLKKVLMRGEFDEYQDVKSMHCTARLSEMLSDYCAILHTTADIKYGEHFLIEEIKGLEEAKGIGLPNFLPRPAFLAVLNKKVNEISSLPIEFVEKLWRYMEQVLINVMIFHLENYPMLQSSMRRAAHNLIVKMKDASVNRVMELVEMERLTDYTCDPQYIEIWNKLIAHENSFMELVIDHSKPVKIKIEWLNEVEVGHLRLYGADVVRQAFDMKMRMIAYWKIVLKRMVDCMALHVLYSIHNLVNRDIETEIVSELMAPHGGGIERMLEESPALAGKREKLNRSIKLLRESKEVVGNVMDQIAAYGD</sequence>